<dbReference type="Proteomes" id="UP000543419">
    <property type="component" value="Unassembled WGS sequence"/>
</dbReference>
<sequence>MTHPRIDMPPTFLQSVTRILTGSEHCCEWCYERYLTTHHIDQDAIPCKRCPYCGQYGCPRAKRHWIECPSTTRLIRPHG</sequence>
<organism evidence="1 2">
    <name type="scientific">Bifidobacterium olomucense</name>
    <dbReference type="NCBI Taxonomy" id="2675324"/>
    <lineage>
        <taxon>Bacteria</taxon>
        <taxon>Bacillati</taxon>
        <taxon>Actinomycetota</taxon>
        <taxon>Actinomycetes</taxon>
        <taxon>Bifidobacteriales</taxon>
        <taxon>Bifidobacteriaceae</taxon>
        <taxon>Bifidobacterium</taxon>
    </lineage>
</organism>
<gene>
    <name evidence="1" type="ORF">G1C97_2304</name>
</gene>
<dbReference type="AlphaFoldDB" id="A0A7Y0HXF9"/>
<reference evidence="1 2" key="1">
    <citation type="submission" date="2020-02" db="EMBL/GenBank/DDBJ databases">
        <title>Characterization of phylogenetic diversity of novel bifidobacterial species isolated in Czech ZOOs.</title>
        <authorList>
            <person name="Lugli G.A."/>
            <person name="Vera N.B."/>
            <person name="Ventura M."/>
        </authorList>
    </citation>
    <scope>NUCLEOTIDE SEQUENCE [LARGE SCALE GENOMIC DNA]</scope>
    <source>
        <strain evidence="1 2">DSM 109959</strain>
    </source>
</reference>
<evidence type="ECO:0000313" key="1">
    <source>
        <dbReference type="EMBL" id="NMM99346.1"/>
    </source>
</evidence>
<protein>
    <submittedName>
        <fullName evidence="1">Uncharacterized protein</fullName>
    </submittedName>
</protein>
<keyword evidence="2" id="KW-1185">Reference proteome</keyword>
<comment type="caution">
    <text evidence="1">The sequence shown here is derived from an EMBL/GenBank/DDBJ whole genome shotgun (WGS) entry which is preliminary data.</text>
</comment>
<proteinExistence type="predicted"/>
<accession>A0A7Y0HXF9</accession>
<name>A0A7Y0HXF9_9BIFI</name>
<dbReference type="EMBL" id="JAAIIG010000020">
    <property type="protein sequence ID" value="NMM99346.1"/>
    <property type="molecule type" value="Genomic_DNA"/>
</dbReference>
<evidence type="ECO:0000313" key="2">
    <source>
        <dbReference type="Proteomes" id="UP000543419"/>
    </source>
</evidence>